<dbReference type="InterPro" id="IPR024298">
    <property type="entry name" value="Sec16_Sec23-bd"/>
</dbReference>
<feature type="compositionally biased region" description="Polar residues" evidence="11">
    <location>
        <begin position="1461"/>
        <end position="1485"/>
    </location>
</feature>
<feature type="region of interest" description="Disordered" evidence="11">
    <location>
        <begin position="1458"/>
        <end position="1505"/>
    </location>
</feature>
<evidence type="ECO:0000256" key="8">
    <source>
        <dbReference type="ARBA" id="ARBA00023136"/>
    </source>
</evidence>
<feature type="compositionally biased region" description="Pro residues" evidence="11">
    <location>
        <begin position="1756"/>
        <end position="1768"/>
    </location>
</feature>
<keyword evidence="8 10" id="KW-0472">Membrane</keyword>
<feature type="domain" description="Sec16 central conserved" evidence="13">
    <location>
        <begin position="927"/>
        <end position="1045"/>
    </location>
</feature>
<dbReference type="RefSeq" id="XP_016208829.1">
    <property type="nucleotide sequence ID" value="XM_016363327.1"/>
</dbReference>
<dbReference type="GO" id="GO:0005789">
    <property type="term" value="C:endoplasmic reticulum membrane"/>
    <property type="evidence" value="ECO:0007669"/>
    <property type="project" value="UniProtKB-SubCell"/>
</dbReference>
<feature type="compositionally biased region" description="Low complexity" evidence="11">
    <location>
        <begin position="660"/>
        <end position="681"/>
    </location>
</feature>
<evidence type="ECO:0000256" key="4">
    <source>
        <dbReference type="ARBA" id="ARBA00022824"/>
    </source>
</evidence>
<keyword evidence="6 10" id="KW-0653">Protein transport</keyword>
<dbReference type="Proteomes" id="UP000053259">
    <property type="component" value="Unassembled WGS sequence"/>
</dbReference>
<evidence type="ECO:0000259" key="13">
    <source>
        <dbReference type="Pfam" id="PF12932"/>
    </source>
</evidence>
<dbReference type="FunFam" id="1.25.40.1030:FF:000008">
    <property type="entry name" value="Protein transport protein sec16"/>
    <property type="match status" value="1"/>
</dbReference>
<dbReference type="GO" id="GO:0070973">
    <property type="term" value="P:protein localization to endoplasmic reticulum exit site"/>
    <property type="evidence" value="ECO:0007669"/>
    <property type="project" value="TreeGrafter"/>
</dbReference>
<feature type="compositionally biased region" description="Polar residues" evidence="11">
    <location>
        <begin position="59"/>
        <end position="72"/>
    </location>
</feature>
<feature type="region of interest" description="Disordered" evidence="11">
    <location>
        <begin position="777"/>
        <end position="859"/>
    </location>
</feature>
<evidence type="ECO:0000313" key="15">
    <source>
        <dbReference type="Proteomes" id="UP000053259"/>
    </source>
</evidence>
<comment type="function">
    <text evidence="9 10">Involved in the initiation of assembly of the COPII coat required for the formation of transport vesicles from the endoplasmic reticulum (ER) and the selection of cargo molecules. Also involved in autophagy.</text>
</comment>
<comment type="similarity">
    <text evidence="2 10">Belongs to the SEC16 family.</text>
</comment>
<feature type="region of interest" description="Disordered" evidence="11">
    <location>
        <begin position="651"/>
        <end position="714"/>
    </location>
</feature>
<feature type="region of interest" description="Disordered" evidence="11">
    <location>
        <begin position="1587"/>
        <end position="1697"/>
    </location>
</feature>
<feature type="compositionally biased region" description="Basic and acidic residues" evidence="11">
    <location>
        <begin position="1668"/>
        <end position="1697"/>
    </location>
</feature>
<dbReference type="InterPro" id="IPR024340">
    <property type="entry name" value="Sec16_CCD"/>
</dbReference>
<keyword evidence="7 10" id="KW-0072">Autophagy</keyword>
<protein>
    <recommendedName>
        <fullName evidence="10">Protein transport protein sec16</fullName>
    </recommendedName>
</protein>
<dbReference type="CDD" id="cd09233">
    <property type="entry name" value="ACE1-Sec16-like"/>
    <property type="match status" value="1"/>
</dbReference>
<dbReference type="Pfam" id="PF12932">
    <property type="entry name" value="Sec16"/>
    <property type="match status" value="1"/>
</dbReference>
<dbReference type="VEuPathDB" id="FungiDB:PV09_09294"/>
<dbReference type="RefSeq" id="XP_016208831.1">
    <property type="nucleotide sequence ID" value="XM_016363329.1"/>
</dbReference>
<reference evidence="14 15" key="1">
    <citation type="submission" date="2015-01" db="EMBL/GenBank/DDBJ databases">
        <title>The Genome Sequence of Ochroconis gallopava CBS43764.</title>
        <authorList>
            <consortium name="The Broad Institute Genomics Platform"/>
            <person name="Cuomo C."/>
            <person name="de Hoog S."/>
            <person name="Gorbushina A."/>
            <person name="Stielow B."/>
            <person name="Teixiera M."/>
            <person name="Abouelleil A."/>
            <person name="Chapman S.B."/>
            <person name="Priest M."/>
            <person name="Young S.K."/>
            <person name="Wortman J."/>
            <person name="Nusbaum C."/>
            <person name="Birren B."/>
        </authorList>
    </citation>
    <scope>NUCLEOTIDE SEQUENCE [LARGE SCALE GENOMIC DNA]</scope>
    <source>
        <strain evidence="14 15">CBS 43764</strain>
    </source>
</reference>
<feature type="region of interest" description="Disordered" evidence="11">
    <location>
        <begin position="1518"/>
        <end position="1552"/>
    </location>
</feature>
<dbReference type="Gene3D" id="1.25.40.1030">
    <property type="match status" value="1"/>
</dbReference>
<sequence>MTSEDDTLNFSYAFGDAPSWNPALRPDLESPQKSAIDYPQVDHPVDAHEKEDDELVNAGPTQGMHSLPSQAQLKGDPSPSYDDFNQHGQMEPSPVEPIQANAAAEETHNTGSADSTEVADGSWDDATADTLINGIRLEPIHAIAGKHAPKSEHEIADQPATLQQHTYELKNDPSGIMEALPDSSKENVMAEETLTEEVWGGSEEWQIETQRDLQPIGPSAIEHTFNFDAEDIQITQLEAKGRKQQAASADVFCTQENTLPLREAYSSASIGHAVAVAANSRQDGLKAEFETTTVPHTTKESSEDECVVTGDEAKAFDLETKEKLITDMPSVTAKSEAKAMTDDDVADPWADVAEDNDFLIEDPVAAFNFDVNDGESFLDDGVTERAPIAPIKNRHVRASSVSKYTPANVPQSGLPPPSRTTSYRPDAPSLVDLSKSQQESVSIPRVSTSSPYTSAYQGPRTQGPPVAAAESFADKAKGGYHSPYDLPDDLTIRRKRPVVHHTQSSTQPVLHNAPPTKLSGMLSMPFRGPPKQHSAMGPSLYTDSPIPARGQFRAASAAQPTRSVSHNEDFSADLQVAQRALPQVTPSKAYSQLPGVQMVPPLLGPPATFRASPASYSPLQSSLERPLPVDQFTHGQLQPAEKIPLYTENSQPLPRATTVAPPASSRYSPAAPPVSKSSYYPAAPPTPAGACGSHYSPASGGRHDLNATPRESSDAPLVLPRAQAPFYAPRNSSPLAYHSRPLQDQFIVASPQSDAQSSAAGKSNLSRMGSIVSMSALETVDENVEPTRSTRNQPDASRHTPRPSSHNSTPPPRSQSSSILSSPRKRAQYIPANYQPLTVSSDQPIMQPKRPQTSSPTAPMKLSNLRGVNLDRPAFSTPSGSLIHASLANPLNRMQSSLGGPSYHEMNNLMQPSDDCAHDPLQRWKGAPIFHWGNGNSIVSTFPRYAPMYDTGSSGLVVKPTPGEIKIGIVNTVCPQSDIFLKFPGPLKKGKKKELVAWLKASINQIEAEHKMASMNGELTTAMHKRSEERILLWRIMNLLVEHDGTLEGTPAVEAAVRALLTPSLHDTVPAADDLDACRTNMQPEAFDPQAVKTMRLHLYAGEREKAVWHAVDQRLWAHALLIASTLNEKEIWKQVVQEFVRKEVRRIGKNTEALAALYQVFAGNWEESIDELVSVSARSGFQMVSTTSGSSHQKDVLAGLDKWRETLLLVLNNRSTGDAAALTSLGNLLNGYGRIEAGHICYLFARANARFGGADDQHSHFSLIGGHAFQQGSDFGHSLDTILLSETYEFAMMSNSAPTLPMPHLQPYKLYHAEVLAEAGKRMEAQQYCDTIMNIVTTKANRSAYYNPQFMRWLDDFARRLSQAPAGKSESSWKPSIDKVSSSIWGKFNDFIAGDSDTSESTNLACGIPDSFTPIPMQIPSQMPLNGRSISGSNVYSSHQPNEYANWNPAINPSFRYAPGNNTFTPRSSSEQQRLKNTPQSQSAYELKASMDSSKGSYEPHSSTEFQMFSPLRTGAFSSSNFAGSQHTPLGQQNIHTPGTSASEGLSMQAGSPYVSFPQQQSLPETCTQSPSYLPTLPIEQQHFMNGFGADPTEEPAATSDEQTQHSFQPEGSSYGYQPPSSTYEPNEPDDGPGADQEEQDTKPKKNYFMDDDDDDIMVRAAALKSQKSEADRQADEAFRKAAEDDAAKVAAEKRSSGSRGFWFGGWFSRKQDSNAPVVYKAKLGEESSFYFDKQLGRWVNKKAGTDVSTSMAATPPPPKVAGPPSRPASSMMASRPAQTPAKSASPVGMVSGPPSFEGAQPQPSASVQPPQAGPVAALVGGPPSRPSSRPSTSLSNASDIDDLLGPAAPRKAGAKKAGARKGRYVDVMADKS</sequence>
<feature type="region of interest" description="Disordered" evidence="11">
    <location>
        <begin position="1"/>
        <end position="125"/>
    </location>
</feature>
<feature type="compositionally biased region" description="Polar residues" evidence="11">
    <location>
        <begin position="1601"/>
        <end position="1626"/>
    </location>
</feature>
<dbReference type="RefSeq" id="XP_016208832.1">
    <property type="nucleotide sequence ID" value="XM_016363330.1"/>
</dbReference>
<gene>
    <name evidence="14" type="ORF">PV09_09294</name>
</gene>
<name>A0A0D1ZXZ9_9PEZI</name>
<dbReference type="GO" id="GO:0070971">
    <property type="term" value="C:endoplasmic reticulum exit site"/>
    <property type="evidence" value="ECO:0007669"/>
    <property type="project" value="TreeGrafter"/>
</dbReference>
<dbReference type="GeneID" id="27317267"/>
<evidence type="ECO:0000256" key="9">
    <source>
        <dbReference type="ARBA" id="ARBA00024687"/>
    </source>
</evidence>
<dbReference type="GO" id="GO:0012507">
    <property type="term" value="C:ER to Golgi transport vesicle membrane"/>
    <property type="evidence" value="ECO:0007669"/>
    <property type="project" value="TreeGrafter"/>
</dbReference>
<dbReference type="GO" id="GO:0007030">
    <property type="term" value="P:Golgi organization"/>
    <property type="evidence" value="ECO:0007669"/>
    <property type="project" value="TreeGrafter"/>
</dbReference>
<dbReference type="PANTHER" id="PTHR13402:SF6">
    <property type="entry name" value="SECRETORY 16, ISOFORM I"/>
    <property type="match status" value="1"/>
</dbReference>
<feature type="compositionally biased region" description="Polar residues" evidence="11">
    <location>
        <begin position="835"/>
        <end position="857"/>
    </location>
</feature>
<keyword evidence="3 10" id="KW-0813">Transport</keyword>
<feature type="compositionally biased region" description="Polar residues" evidence="11">
    <location>
        <begin position="434"/>
        <end position="460"/>
    </location>
</feature>
<evidence type="ECO:0000256" key="2">
    <source>
        <dbReference type="ARBA" id="ARBA00005927"/>
    </source>
</evidence>
<feature type="compositionally biased region" description="Basic residues" evidence="11">
    <location>
        <begin position="1854"/>
        <end position="1864"/>
    </location>
</feature>
<dbReference type="EMBL" id="KN847589">
    <property type="protein sequence ID" value="KIV98962.1"/>
    <property type="molecule type" value="Genomic_DNA"/>
</dbReference>
<keyword evidence="15" id="KW-1185">Reference proteome</keyword>
<comment type="subcellular location">
    <subcellularLocation>
        <location evidence="1">Endoplasmic reticulum membrane</location>
        <topology evidence="1">Peripheral membrane protein</topology>
        <orientation evidence="1">Cytoplasmic side</orientation>
    </subcellularLocation>
</comment>
<feature type="compositionally biased region" description="Polar residues" evidence="11">
    <location>
        <begin position="1492"/>
        <end position="1505"/>
    </location>
</feature>
<evidence type="ECO:0000256" key="6">
    <source>
        <dbReference type="ARBA" id="ARBA00022927"/>
    </source>
</evidence>
<evidence type="ECO:0000256" key="7">
    <source>
        <dbReference type="ARBA" id="ARBA00023006"/>
    </source>
</evidence>
<keyword evidence="4 10" id="KW-0256">Endoplasmic reticulum</keyword>
<proteinExistence type="inferred from homology"/>
<evidence type="ECO:0000256" key="10">
    <source>
        <dbReference type="RuleBase" id="RU364101"/>
    </source>
</evidence>
<dbReference type="GO" id="GO:0006914">
    <property type="term" value="P:autophagy"/>
    <property type="evidence" value="ECO:0007669"/>
    <property type="project" value="UniProtKB-KW"/>
</dbReference>
<accession>A0A0D1ZXZ9</accession>
<feature type="compositionally biased region" description="Acidic residues" evidence="11">
    <location>
        <begin position="1628"/>
        <end position="1640"/>
    </location>
</feature>
<evidence type="ECO:0000256" key="11">
    <source>
        <dbReference type="SAM" id="MobiDB-lite"/>
    </source>
</evidence>
<evidence type="ECO:0000313" key="14">
    <source>
        <dbReference type="EMBL" id="KIV98959.1"/>
    </source>
</evidence>
<dbReference type="OrthoDB" id="8918678at2759"/>
<feature type="compositionally biased region" description="Low complexity" evidence="11">
    <location>
        <begin position="1800"/>
        <end position="1816"/>
    </location>
</feature>
<feature type="compositionally biased region" description="Polar residues" evidence="11">
    <location>
        <begin position="399"/>
        <end position="411"/>
    </location>
</feature>
<evidence type="ECO:0000256" key="3">
    <source>
        <dbReference type="ARBA" id="ARBA00022448"/>
    </source>
</evidence>
<evidence type="ECO:0000256" key="1">
    <source>
        <dbReference type="ARBA" id="ARBA00004397"/>
    </source>
</evidence>
<feature type="region of interest" description="Disordered" evidence="11">
    <location>
        <begin position="397"/>
        <end position="466"/>
    </location>
</feature>
<dbReference type="PANTHER" id="PTHR13402">
    <property type="entry name" value="RGPR-RELATED"/>
    <property type="match status" value="1"/>
</dbReference>
<feature type="region of interest" description="Disordered" evidence="11">
    <location>
        <begin position="1746"/>
        <end position="1874"/>
    </location>
</feature>
<dbReference type="GO" id="GO:0016192">
    <property type="term" value="P:vesicle-mediated transport"/>
    <property type="evidence" value="ECO:0007669"/>
    <property type="project" value="UniProtKB-KW"/>
</dbReference>
<dbReference type="STRING" id="253628.A0A0D1ZXZ9"/>
<feature type="compositionally biased region" description="Low complexity" evidence="11">
    <location>
        <begin position="1769"/>
        <end position="1779"/>
    </location>
</feature>
<keyword evidence="5 10" id="KW-0931">ER-Golgi transport</keyword>
<dbReference type="EMBL" id="KN847589">
    <property type="protein sequence ID" value="KIV98961.1"/>
    <property type="molecule type" value="Genomic_DNA"/>
</dbReference>
<dbReference type="Pfam" id="PF12931">
    <property type="entry name" value="TPR_Sec16"/>
    <property type="match status" value="1"/>
</dbReference>
<feature type="compositionally biased region" description="Polar residues" evidence="11">
    <location>
        <begin position="786"/>
        <end position="795"/>
    </location>
</feature>
<dbReference type="GO" id="GO:0015031">
    <property type="term" value="P:protein transport"/>
    <property type="evidence" value="ECO:0007669"/>
    <property type="project" value="UniProtKB-KW"/>
</dbReference>
<dbReference type="HOGENOM" id="CLU_001147_0_0_1"/>
<dbReference type="EMBL" id="KN847589">
    <property type="protein sequence ID" value="KIV98959.1"/>
    <property type="molecule type" value="Genomic_DNA"/>
</dbReference>
<evidence type="ECO:0000256" key="5">
    <source>
        <dbReference type="ARBA" id="ARBA00022892"/>
    </source>
</evidence>
<dbReference type="RefSeq" id="XP_016208830.1">
    <property type="nucleotide sequence ID" value="XM_016363328.1"/>
</dbReference>
<evidence type="ECO:0000259" key="12">
    <source>
        <dbReference type="Pfam" id="PF12931"/>
    </source>
</evidence>
<feature type="compositionally biased region" description="Polar residues" evidence="11">
    <location>
        <begin position="1518"/>
        <end position="1551"/>
    </location>
</feature>
<dbReference type="EMBL" id="KN847589">
    <property type="protein sequence ID" value="KIV98960.1"/>
    <property type="molecule type" value="Genomic_DNA"/>
</dbReference>
<organism evidence="14 15">
    <name type="scientific">Verruconis gallopava</name>
    <dbReference type="NCBI Taxonomy" id="253628"/>
    <lineage>
        <taxon>Eukaryota</taxon>
        <taxon>Fungi</taxon>
        <taxon>Dikarya</taxon>
        <taxon>Ascomycota</taxon>
        <taxon>Pezizomycotina</taxon>
        <taxon>Dothideomycetes</taxon>
        <taxon>Pleosporomycetidae</taxon>
        <taxon>Venturiales</taxon>
        <taxon>Sympoventuriaceae</taxon>
        <taxon>Verruconis</taxon>
    </lineage>
</organism>
<feature type="domain" description="Sec16 Sec23-binding" evidence="12">
    <location>
        <begin position="1098"/>
        <end position="1396"/>
    </location>
</feature>